<dbReference type="RefSeq" id="XP_039113841.1">
    <property type="nucleotide sequence ID" value="XM_039257907.1"/>
</dbReference>
<evidence type="ECO:0000256" key="4">
    <source>
        <dbReference type="RuleBase" id="RU364012"/>
    </source>
</evidence>
<organism evidence="6 7">
    <name type="scientific">Dioscorea cayennensis subsp. rotundata</name>
    <name type="common">White Guinea yam</name>
    <name type="synonym">Dioscorea rotundata</name>
    <dbReference type="NCBI Taxonomy" id="55577"/>
    <lineage>
        <taxon>Eukaryota</taxon>
        <taxon>Viridiplantae</taxon>
        <taxon>Streptophyta</taxon>
        <taxon>Embryophyta</taxon>
        <taxon>Tracheophyta</taxon>
        <taxon>Spermatophyta</taxon>
        <taxon>Magnoliopsida</taxon>
        <taxon>Liliopsida</taxon>
        <taxon>Dioscoreales</taxon>
        <taxon>Dioscoreaceae</taxon>
        <taxon>Dioscorea</taxon>
    </lineage>
</organism>
<feature type="compositionally biased region" description="Acidic residues" evidence="5">
    <location>
        <begin position="20"/>
        <end position="50"/>
    </location>
</feature>
<keyword evidence="6" id="KW-1185">Reference proteome</keyword>
<gene>
    <name evidence="7" type="primary">LOC120249413</name>
</gene>
<evidence type="ECO:0000256" key="3">
    <source>
        <dbReference type="ARBA" id="ARBA00023089"/>
    </source>
</evidence>
<sequence>MAPRKTSEASSPLSLTSEEKEGEEPEEYEEEEVEEEVIVEEEVEEEEEVGSLEKEEALDGGSVASIAGSLNNLRSVNDATSEFFRQYDGLQHALEVIRTSIEEKIEKFNAFRPQTQQVNQASDPQMEEKPVVQEDDRRSELEIICDAMGSRALRRYVASRLSDVERLREEVPAALQRAPNPPKLVLGCMGRFYLQGSKAYTRESDMVSSRRSCVLILEFYLLSGCASMKEEIFEEARVGALAWKARILSEGGYLFASEIDALGLILFLASFGIPRDFGTKDFYALLQRCNLNSKVNILRRSTILIDKMPEILKDMLSNKMDVQAVDLACSFGFEKEFPPIPLLSSFLDKHLQAATGDRRGQSSLKSQKELNAKELAVLESVVKCLEDHKLNQSQLAHFEIYKKIAKLEKDISYAERKLKERNLKRKAAVGGSLHATETQTKRPWPVTANVPHGLPLHLDHGTTVPSESRGQYNDLFSGNKPYQHRTEPLGPNIHGPAAVGSSLPAVAIGGPGHPDGSNIGSLMHTIGHLFGHTDTPYTTANTANQDLSGMPYTAGNDFPRPYGEKSFPGPSAAAGQNIHHYQSHLYGYGTHGSSLNMYQFPDTATEQQAYYDQVTHSAQQIGANSTYPPSYQT</sequence>
<evidence type="ECO:0000313" key="7">
    <source>
        <dbReference type="RefSeq" id="XP_039113841.1"/>
    </source>
</evidence>
<evidence type="ECO:0000256" key="2">
    <source>
        <dbReference type="ARBA" id="ARBA00022782"/>
    </source>
</evidence>
<reference evidence="7" key="1">
    <citation type="submission" date="2025-08" db="UniProtKB">
        <authorList>
            <consortium name="RefSeq"/>
        </authorList>
    </citation>
    <scope>IDENTIFICATION</scope>
</reference>
<dbReference type="Pfam" id="PF07899">
    <property type="entry name" value="Frigida"/>
    <property type="match status" value="1"/>
</dbReference>
<dbReference type="GeneID" id="120249413"/>
<evidence type="ECO:0000256" key="1">
    <source>
        <dbReference type="ARBA" id="ARBA00008956"/>
    </source>
</evidence>
<evidence type="ECO:0000256" key="5">
    <source>
        <dbReference type="SAM" id="MobiDB-lite"/>
    </source>
</evidence>
<keyword evidence="3 4" id="KW-0287">Flowering</keyword>
<protein>
    <recommendedName>
        <fullName evidence="4">FRIGIDA-like protein</fullName>
    </recommendedName>
</protein>
<keyword evidence="2 4" id="KW-0221">Differentiation</keyword>
<dbReference type="GO" id="GO:0009908">
    <property type="term" value="P:flower development"/>
    <property type="evidence" value="ECO:0007669"/>
    <property type="project" value="UniProtKB-KW"/>
</dbReference>
<accession>A0AB40AFY6</accession>
<feature type="region of interest" description="Disordered" evidence="5">
    <location>
        <begin position="1"/>
        <end position="60"/>
    </location>
</feature>
<dbReference type="InterPro" id="IPR012474">
    <property type="entry name" value="Frigida"/>
</dbReference>
<dbReference type="AlphaFoldDB" id="A0AB40AFY6"/>
<dbReference type="PANTHER" id="PTHR31791:SF49">
    <property type="entry name" value="INACTIVE PROTEIN FRIGIDA"/>
    <property type="match status" value="1"/>
</dbReference>
<proteinExistence type="inferred from homology"/>
<name>A0AB40AFY6_DIOCR</name>
<comment type="similarity">
    <text evidence="1 4">Belongs to the Frigida family.</text>
</comment>
<keyword evidence="4" id="KW-0217">Developmental protein</keyword>
<dbReference type="GO" id="GO:0030154">
    <property type="term" value="P:cell differentiation"/>
    <property type="evidence" value="ECO:0007669"/>
    <property type="project" value="UniProtKB-KW"/>
</dbReference>
<dbReference type="Proteomes" id="UP001515500">
    <property type="component" value="Chromosome 19"/>
</dbReference>
<evidence type="ECO:0000313" key="6">
    <source>
        <dbReference type="Proteomes" id="UP001515500"/>
    </source>
</evidence>
<dbReference type="PANTHER" id="PTHR31791">
    <property type="entry name" value="FRIGIDA-LIKE PROTEIN 3-RELATED"/>
    <property type="match status" value="1"/>
</dbReference>